<reference evidence="10 11" key="1">
    <citation type="submission" date="2021-09" db="EMBL/GenBank/DDBJ databases">
        <title>Genomic insights and catalytic innovation underlie evolution of tropane alkaloids biosynthesis.</title>
        <authorList>
            <person name="Wang Y.-J."/>
            <person name="Tian T."/>
            <person name="Huang J.-P."/>
            <person name="Huang S.-X."/>
        </authorList>
    </citation>
    <scope>NUCLEOTIDE SEQUENCE [LARGE SCALE GENOMIC DNA]</scope>
    <source>
        <strain evidence="10">KIB-2018</strain>
        <tissue evidence="10">Leaf</tissue>
    </source>
</reference>
<feature type="repeat" description="Pumilio" evidence="7">
    <location>
        <begin position="766"/>
        <end position="801"/>
    </location>
</feature>
<proteinExistence type="predicted"/>
<evidence type="ECO:0000256" key="8">
    <source>
        <dbReference type="SAM" id="MobiDB-lite"/>
    </source>
</evidence>
<keyword evidence="5" id="KW-0694">RNA-binding</keyword>
<dbReference type="PROSITE" id="PS50303">
    <property type="entry name" value="PUM_HD"/>
    <property type="match status" value="1"/>
</dbReference>
<feature type="region of interest" description="Disordered" evidence="8">
    <location>
        <begin position="167"/>
        <end position="193"/>
    </location>
</feature>
<dbReference type="InterPro" id="IPR033133">
    <property type="entry name" value="PUM-HD"/>
</dbReference>
<dbReference type="InterPro" id="IPR016024">
    <property type="entry name" value="ARM-type_fold"/>
</dbReference>
<dbReference type="EMBL" id="JAIWQS010000003">
    <property type="protein sequence ID" value="KAJ8770831.1"/>
    <property type="molecule type" value="Genomic_DNA"/>
</dbReference>
<dbReference type="PROSITE" id="PS50302">
    <property type="entry name" value="PUM"/>
    <property type="match status" value="8"/>
</dbReference>
<dbReference type="GO" id="GO:0005737">
    <property type="term" value="C:cytoplasm"/>
    <property type="evidence" value="ECO:0007669"/>
    <property type="project" value="UniProtKB-SubCell"/>
</dbReference>
<feature type="compositionally biased region" description="Polar residues" evidence="8">
    <location>
        <begin position="300"/>
        <end position="309"/>
    </location>
</feature>
<feature type="repeat" description="Pumilio" evidence="7">
    <location>
        <begin position="911"/>
        <end position="952"/>
    </location>
</feature>
<dbReference type="GO" id="GO:0003729">
    <property type="term" value="F:mRNA binding"/>
    <property type="evidence" value="ECO:0007669"/>
    <property type="project" value="UniProtKB-ARBA"/>
</dbReference>
<feature type="repeat" description="Pumilio" evidence="7">
    <location>
        <begin position="730"/>
        <end position="765"/>
    </location>
</feature>
<feature type="repeat" description="Pumilio" evidence="7">
    <location>
        <begin position="658"/>
        <end position="693"/>
    </location>
</feature>
<evidence type="ECO:0000256" key="5">
    <source>
        <dbReference type="ARBA" id="ARBA00022884"/>
    </source>
</evidence>
<dbReference type="FunFam" id="1.25.10.10:FF:000004">
    <property type="entry name" value="Pumilio homolog 1 isoform 2"/>
    <property type="match status" value="1"/>
</dbReference>
<organism evidence="10 11">
    <name type="scientific">Erythroxylum novogranatense</name>
    <dbReference type="NCBI Taxonomy" id="1862640"/>
    <lineage>
        <taxon>Eukaryota</taxon>
        <taxon>Viridiplantae</taxon>
        <taxon>Streptophyta</taxon>
        <taxon>Embryophyta</taxon>
        <taxon>Tracheophyta</taxon>
        <taxon>Spermatophyta</taxon>
        <taxon>Magnoliopsida</taxon>
        <taxon>eudicotyledons</taxon>
        <taxon>Gunneridae</taxon>
        <taxon>Pentapetalae</taxon>
        <taxon>rosids</taxon>
        <taxon>fabids</taxon>
        <taxon>Malpighiales</taxon>
        <taxon>Erythroxylaceae</taxon>
        <taxon>Erythroxylum</taxon>
    </lineage>
</organism>
<dbReference type="CDD" id="cd07920">
    <property type="entry name" value="Pumilio"/>
    <property type="match status" value="1"/>
</dbReference>
<feature type="domain" description="PUM-HD" evidence="9">
    <location>
        <begin position="638"/>
        <end position="978"/>
    </location>
</feature>
<dbReference type="PANTHER" id="PTHR12537">
    <property type="entry name" value="RNA BINDING PROTEIN PUMILIO-RELATED"/>
    <property type="match status" value="1"/>
</dbReference>
<evidence type="ECO:0000256" key="6">
    <source>
        <dbReference type="ARBA" id="ARBA00055193"/>
    </source>
</evidence>
<evidence type="ECO:0000313" key="10">
    <source>
        <dbReference type="EMBL" id="KAJ8770831.1"/>
    </source>
</evidence>
<comment type="subcellular location">
    <subcellularLocation>
        <location evidence="1">Cytoplasm</location>
    </subcellularLocation>
</comment>
<keyword evidence="3" id="KW-0677">Repeat</keyword>
<dbReference type="InterPro" id="IPR011989">
    <property type="entry name" value="ARM-like"/>
</dbReference>
<feature type="repeat" description="Pumilio" evidence="7">
    <location>
        <begin position="694"/>
        <end position="729"/>
    </location>
</feature>
<dbReference type="SUPFAM" id="SSF48371">
    <property type="entry name" value="ARM repeat"/>
    <property type="match status" value="1"/>
</dbReference>
<protein>
    <recommendedName>
        <fullName evidence="9">PUM-HD domain-containing protein</fullName>
    </recommendedName>
</protein>
<evidence type="ECO:0000256" key="4">
    <source>
        <dbReference type="ARBA" id="ARBA00022845"/>
    </source>
</evidence>
<evidence type="ECO:0000313" key="11">
    <source>
        <dbReference type="Proteomes" id="UP001159364"/>
    </source>
</evidence>
<feature type="repeat" description="Pumilio" evidence="7">
    <location>
        <begin position="839"/>
        <end position="874"/>
    </location>
</feature>
<dbReference type="Gene3D" id="1.25.10.10">
    <property type="entry name" value="Leucine-rich Repeat Variant"/>
    <property type="match status" value="1"/>
</dbReference>
<evidence type="ECO:0000259" key="9">
    <source>
        <dbReference type="PROSITE" id="PS50303"/>
    </source>
</evidence>
<gene>
    <name evidence="10" type="ORF">K2173_021746</name>
</gene>
<feature type="repeat" description="Pumilio" evidence="7">
    <location>
        <begin position="802"/>
        <end position="838"/>
    </location>
</feature>
<dbReference type="Proteomes" id="UP001159364">
    <property type="component" value="Linkage Group LG03"/>
</dbReference>
<comment type="caution">
    <text evidence="10">The sequence shown here is derived from an EMBL/GenBank/DDBJ whole genome shotgun (WGS) entry which is preliminary data.</text>
</comment>
<evidence type="ECO:0000256" key="1">
    <source>
        <dbReference type="ARBA" id="ARBA00004496"/>
    </source>
</evidence>
<feature type="compositionally biased region" description="Low complexity" evidence="8">
    <location>
        <begin position="290"/>
        <end position="299"/>
    </location>
</feature>
<sequence length="987" mass="109733">MATESPMRLTETTGARKWPFTKETTILGSPLSNMTTKELSFLLKGDRVQKYDRNTGPSRSGSAPPSMEGSFAAIGNLLTQGGFNLDSSLESLNSVIENCESEEQLRYDPSYFSYYCSNVNLNPRLPPPLMSRENRRLVRHIGGLGNNWKYPSSDDSGNKVFQNTRGSLATHKEEPEDESSPGEGSEAYSENGNLLHSSENSISLAARHKSVVDLIQEDFPRTPSPVYNLSLSPSHGAEEANDHYTHTLSSKVSSIRTSRELKASPCSSDVCVNTHATEVNTMRLITENDSSTTTFPSSSCPNGTPSRELNKANTSDTCLEVDPLFGNSIQCGNSRKDLSIKKKKDDKQSYGRLSQHHPPVQQQIPVQPQVISQRMQTPVHTPVLNPPLYASAAACMTAGTPFYPSFQPSGIYSTHYGMSGYTPGPPFLPPFYAGYSFQGTEPMLFGASSGPKFDGRNAPNSAGEPSPHASELQHVGKFYGSNGVMPEPSFVDPLHLQYLQHPSDETFGNTGHQSRFASNGNTGIQIDAYTHQKDSSITAYMSDQNVLHTTFGSRSIPSPGKLGISSSSLYNFPPSISAMTQFPASSLPYPLLPSSTIGRINRPTHHIDMRVPQGLSRKAGAYSGSQGQRGMSSFDDPKRHYLLEELKSNSAKKIELSDITGRIVEFSVDQHGSRFIQQKLEQCNVEEKVSVFDEVLPHASKLMTDVFGNYVIQKFFEHGSPEQRMELANRLRGQVLPLSLQMYGCRVIQKAFEMIGLDQKIKLVQELDGHVMRCVHDQNGNHVIQKCIECVPVKNIDFIISAIQGQVATLSTHPYGCRVVQRILEHCSDELYSQCIVDEILESAYVLAQDQYGNYVIQHVLETGKPHARNQIIRKLTGKIVQMSQHKYASNVVEKCLEYGDTSERELLIEEIVGQSEEDDILLIMMKDQFANYVVQKILEISNDRQREILLVRIRIHFHALKKYSYGKHIVARFEQLYGEDCQSLES</sequence>
<dbReference type="InterPro" id="IPR033712">
    <property type="entry name" value="Pumilio_RNA-bd"/>
</dbReference>
<keyword evidence="4" id="KW-0810">Translation regulation</keyword>
<accession>A0AAV8TV36</accession>
<keyword evidence="2" id="KW-0963">Cytoplasm</keyword>
<evidence type="ECO:0000256" key="2">
    <source>
        <dbReference type="ARBA" id="ARBA00022490"/>
    </source>
</evidence>
<evidence type="ECO:0000256" key="7">
    <source>
        <dbReference type="PROSITE-ProRule" id="PRU00317"/>
    </source>
</evidence>
<comment type="function">
    <text evidence="6">Sequence-specific RNA-binding protein that regulates translation and mRNA stability by binding the 3'-UTR of target mRNAs. Binds the APUM-binding elements (APBEs) in the 3'-UTR mRNA sequence of CLV1, PNH, WUS and FAS2.</text>
</comment>
<keyword evidence="11" id="KW-1185">Reference proteome</keyword>
<dbReference type="Pfam" id="PF00806">
    <property type="entry name" value="PUF"/>
    <property type="match status" value="8"/>
</dbReference>
<dbReference type="InterPro" id="IPR001313">
    <property type="entry name" value="Pumilio_RNA-bd_rpt"/>
</dbReference>
<feature type="compositionally biased region" description="Basic and acidic residues" evidence="8">
    <location>
        <begin position="336"/>
        <end position="349"/>
    </location>
</feature>
<dbReference type="GO" id="GO:0006417">
    <property type="term" value="P:regulation of translation"/>
    <property type="evidence" value="ECO:0007669"/>
    <property type="project" value="UniProtKB-KW"/>
</dbReference>
<dbReference type="PANTHER" id="PTHR12537:SF121">
    <property type="entry name" value="PUMILIO HOMOLOG 5"/>
    <property type="match status" value="1"/>
</dbReference>
<evidence type="ECO:0000256" key="3">
    <source>
        <dbReference type="ARBA" id="ARBA00022737"/>
    </source>
</evidence>
<name>A0AAV8TV36_9ROSI</name>
<dbReference type="AlphaFoldDB" id="A0AAV8TV36"/>
<feature type="region of interest" description="Disordered" evidence="8">
    <location>
        <begin position="289"/>
        <end position="309"/>
    </location>
</feature>
<dbReference type="SMART" id="SM00025">
    <property type="entry name" value="Pumilio"/>
    <property type="match status" value="8"/>
</dbReference>
<feature type="region of interest" description="Disordered" evidence="8">
    <location>
        <begin position="336"/>
        <end position="359"/>
    </location>
</feature>
<feature type="repeat" description="Pumilio" evidence="7">
    <location>
        <begin position="875"/>
        <end position="910"/>
    </location>
</feature>